<reference evidence="1" key="1">
    <citation type="journal article" date="2021" name="New Phytol.">
        <title>Evolutionary innovations through gain and loss of genes in the ectomycorrhizal Boletales.</title>
        <authorList>
            <person name="Wu G."/>
            <person name="Miyauchi S."/>
            <person name="Morin E."/>
            <person name="Kuo A."/>
            <person name="Drula E."/>
            <person name="Varga T."/>
            <person name="Kohler A."/>
            <person name="Feng B."/>
            <person name="Cao Y."/>
            <person name="Lipzen A."/>
            <person name="Daum C."/>
            <person name="Hundley H."/>
            <person name="Pangilinan J."/>
            <person name="Johnson J."/>
            <person name="Barry K."/>
            <person name="LaButti K."/>
            <person name="Ng V."/>
            <person name="Ahrendt S."/>
            <person name="Min B."/>
            <person name="Choi I.G."/>
            <person name="Park H."/>
            <person name="Plett J.M."/>
            <person name="Magnuson J."/>
            <person name="Spatafora J.W."/>
            <person name="Nagy L.G."/>
            <person name="Henrissat B."/>
            <person name="Grigoriev I.V."/>
            <person name="Yang Z.L."/>
            <person name="Xu J."/>
            <person name="Martin F.M."/>
        </authorList>
    </citation>
    <scope>NUCLEOTIDE SEQUENCE</scope>
    <source>
        <strain evidence="1">ATCC 28755</strain>
    </source>
</reference>
<proteinExistence type="predicted"/>
<evidence type="ECO:0000313" key="2">
    <source>
        <dbReference type="Proteomes" id="UP000790377"/>
    </source>
</evidence>
<accession>A0ACB7ZUL5</accession>
<sequence length="253" mass="27821">MTIDLSPRTKNKTRDDAKTHGTKTHDTKAKTNVNSNDTRSDDTDTDDPHAQPYKYALFSRTTGTLDVPGTLLLLARRLERLDDHLDGDAFSSPHADGSLDARLARVESRLERYDAQAQKLERFEKLERWCVGHVRALEERMGDVEAWLVERERERGVRAGEGAQVDEKGEPEKGGREEKGGDARPGAGEGESAGNKEKDHHDAADIAELQTRMTQLGAEVARLSAVGLAYKTATLPRSPVIAHAPRAASSFVS</sequence>
<keyword evidence="2" id="KW-1185">Reference proteome</keyword>
<protein>
    <submittedName>
        <fullName evidence="1">Uncharacterized protein</fullName>
    </submittedName>
</protein>
<feature type="non-terminal residue" evidence="1">
    <location>
        <position position="253"/>
    </location>
</feature>
<organism evidence="1 2">
    <name type="scientific">Hygrophoropsis aurantiaca</name>
    <dbReference type="NCBI Taxonomy" id="72124"/>
    <lineage>
        <taxon>Eukaryota</taxon>
        <taxon>Fungi</taxon>
        <taxon>Dikarya</taxon>
        <taxon>Basidiomycota</taxon>
        <taxon>Agaricomycotina</taxon>
        <taxon>Agaricomycetes</taxon>
        <taxon>Agaricomycetidae</taxon>
        <taxon>Boletales</taxon>
        <taxon>Coniophorineae</taxon>
        <taxon>Hygrophoropsidaceae</taxon>
        <taxon>Hygrophoropsis</taxon>
    </lineage>
</organism>
<name>A0ACB7ZUL5_9AGAM</name>
<dbReference type="EMBL" id="MU268499">
    <property type="protein sequence ID" value="KAH7904369.1"/>
    <property type="molecule type" value="Genomic_DNA"/>
</dbReference>
<comment type="caution">
    <text evidence="1">The sequence shown here is derived from an EMBL/GenBank/DDBJ whole genome shotgun (WGS) entry which is preliminary data.</text>
</comment>
<dbReference type="Proteomes" id="UP000790377">
    <property type="component" value="Unassembled WGS sequence"/>
</dbReference>
<evidence type="ECO:0000313" key="1">
    <source>
        <dbReference type="EMBL" id="KAH7904369.1"/>
    </source>
</evidence>
<gene>
    <name evidence="1" type="ORF">BJ138DRAFT_1095872</name>
</gene>